<dbReference type="InterPro" id="IPR051400">
    <property type="entry name" value="HAD-like_hydrolase"/>
</dbReference>
<keyword evidence="3 5" id="KW-0378">Hydrolase</keyword>
<dbReference type="InterPro" id="IPR036412">
    <property type="entry name" value="HAD-like_sf"/>
</dbReference>
<sequence>MRNKKIVVFDLDDTLYNEIDFLKSAFNEIAIKISNAIHINKELISSRMLDYFYDNKNVFIEIIKTYNLEFTVEELLSIYRNHQPSISLSEDRISVLNNLKKANIDLALLTDGRSRQQRSKIMALGLSTWFSEILISEEFGSEKPNINNYKHFENVFGIGQYFYIGDNLKKDFITPNKLDWITICLADNGLNIHEQNEALLAKEYLAKHTITDFCQIETIIK</sequence>
<evidence type="ECO:0000256" key="3">
    <source>
        <dbReference type="ARBA" id="ARBA00022801"/>
    </source>
</evidence>
<keyword evidence="4" id="KW-0460">Magnesium</keyword>
<keyword evidence="2" id="KW-0479">Metal-binding</keyword>
<accession>A0ABT8WSL7</accession>
<dbReference type="RefSeq" id="WP_303303087.1">
    <property type="nucleotide sequence ID" value="NZ_BAABDA010000046.1"/>
</dbReference>
<dbReference type="InterPro" id="IPR041492">
    <property type="entry name" value="HAD_2"/>
</dbReference>
<dbReference type="NCBIfam" id="TIGR01549">
    <property type="entry name" value="HAD-SF-IA-v1"/>
    <property type="match status" value="1"/>
</dbReference>
<dbReference type="EC" id="3.1.3.-" evidence="5"/>
<dbReference type="EMBL" id="JAUOEL010000006">
    <property type="protein sequence ID" value="MDO5975852.1"/>
    <property type="molecule type" value="Genomic_DNA"/>
</dbReference>
<dbReference type="Pfam" id="PF13419">
    <property type="entry name" value="HAD_2"/>
    <property type="match status" value="1"/>
</dbReference>
<comment type="caution">
    <text evidence="5">The sequence shown here is derived from an EMBL/GenBank/DDBJ whole genome shotgun (WGS) entry which is preliminary data.</text>
</comment>
<evidence type="ECO:0000313" key="5">
    <source>
        <dbReference type="EMBL" id="MDO5975852.1"/>
    </source>
</evidence>
<comment type="cofactor">
    <cofactor evidence="1">
        <name>Mg(2+)</name>
        <dbReference type="ChEBI" id="CHEBI:18420"/>
    </cofactor>
</comment>
<dbReference type="Gene3D" id="1.10.150.520">
    <property type="match status" value="1"/>
</dbReference>
<dbReference type="InterPro" id="IPR023214">
    <property type="entry name" value="HAD_sf"/>
</dbReference>
<gene>
    <name evidence="5" type="ORF">Q4Q40_16775</name>
</gene>
<dbReference type="Proteomes" id="UP001176806">
    <property type="component" value="Unassembled WGS sequence"/>
</dbReference>
<protein>
    <submittedName>
        <fullName evidence="5">HAD family hydrolase</fullName>
        <ecNumber evidence="5">3.1.3.-</ecNumber>
    </submittedName>
</protein>
<dbReference type="Gene3D" id="3.40.50.1000">
    <property type="entry name" value="HAD superfamily/HAD-like"/>
    <property type="match status" value="1"/>
</dbReference>
<dbReference type="PANTHER" id="PTHR46470:SF2">
    <property type="entry name" value="GLYCERALDEHYDE 3-PHOSPHATE PHOSPHATASE"/>
    <property type="match status" value="1"/>
</dbReference>
<evidence type="ECO:0000256" key="4">
    <source>
        <dbReference type="ARBA" id="ARBA00022842"/>
    </source>
</evidence>
<name>A0ABT8WSL7_9FLAO</name>
<dbReference type="PANTHER" id="PTHR46470">
    <property type="entry name" value="N-ACYLNEURAMINATE-9-PHOSPHATASE"/>
    <property type="match status" value="1"/>
</dbReference>
<proteinExistence type="predicted"/>
<evidence type="ECO:0000313" key="6">
    <source>
        <dbReference type="Proteomes" id="UP001176806"/>
    </source>
</evidence>
<evidence type="ECO:0000256" key="2">
    <source>
        <dbReference type="ARBA" id="ARBA00022723"/>
    </source>
</evidence>
<dbReference type="SFLD" id="SFLDS00003">
    <property type="entry name" value="Haloacid_Dehalogenase"/>
    <property type="match status" value="1"/>
</dbReference>
<dbReference type="SUPFAM" id="SSF56784">
    <property type="entry name" value="HAD-like"/>
    <property type="match status" value="1"/>
</dbReference>
<dbReference type="InterPro" id="IPR006439">
    <property type="entry name" value="HAD-SF_hydro_IA"/>
</dbReference>
<reference evidence="5" key="1">
    <citation type="submission" date="2023-07" db="EMBL/GenBank/DDBJ databases">
        <title>Two novel species in the genus Flavivirga.</title>
        <authorList>
            <person name="Kwon K."/>
        </authorList>
    </citation>
    <scope>NUCLEOTIDE SEQUENCE</scope>
    <source>
        <strain evidence="5">KACC 14158</strain>
    </source>
</reference>
<dbReference type="SFLD" id="SFLDG01129">
    <property type="entry name" value="C1.5:_HAD__Beta-PGM__Phosphata"/>
    <property type="match status" value="1"/>
</dbReference>
<organism evidence="5 6">
    <name type="scientific">Flavivirga jejuensis</name>
    <dbReference type="NCBI Taxonomy" id="870487"/>
    <lineage>
        <taxon>Bacteria</taxon>
        <taxon>Pseudomonadati</taxon>
        <taxon>Bacteroidota</taxon>
        <taxon>Flavobacteriia</taxon>
        <taxon>Flavobacteriales</taxon>
        <taxon>Flavobacteriaceae</taxon>
        <taxon>Flavivirga</taxon>
    </lineage>
</organism>
<evidence type="ECO:0000256" key="1">
    <source>
        <dbReference type="ARBA" id="ARBA00001946"/>
    </source>
</evidence>
<dbReference type="GO" id="GO:0016787">
    <property type="term" value="F:hydrolase activity"/>
    <property type="evidence" value="ECO:0007669"/>
    <property type="project" value="UniProtKB-KW"/>
</dbReference>
<keyword evidence="6" id="KW-1185">Reference proteome</keyword>